<reference evidence="2 3" key="1">
    <citation type="submission" date="2020-08" db="EMBL/GenBank/DDBJ databases">
        <authorList>
            <person name="Newling K."/>
            <person name="Davey J."/>
            <person name="Forrester S."/>
        </authorList>
    </citation>
    <scope>NUCLEOTIDE SEQUENCE [LARGE SCALE GENOMIC DNA]</scope>
    <source>
        <strain evidence="3">Crithidia deanei Carvalho (ATCC PRA-265)</strain>
    </source>
</reference>
<dbReference type="GO" id="GO:0008889">
    <property type="term" value="F:glycerophosphodiester phosphodiesterase activity"/>
    <property type="evidence" value="ECO:0007669"/>
    <property type="project" value="TreeGrafter"/>
</dbReference>
<dbReference type="GO" id="GO:0006580">
    <property type="term" value="P:ethanolamine metabolic process"/>
    <property type="evidence" value="ECO:0007669"/>
    <property type="project" value="TreeGrafter"/>
</dbReference>
<sequence>MSHVDQTVGNSPNISVEETKPFSAVPIARPHLQEVLPTYTPPLTLPETGLLRHASFSSVNEITHDHRAPSNNLFGTPNTTNAPHHQTAIPTQPVRVACHRGDWRNYVENTLEAIESCIEMGADIVEVDVWRTKDGELVLMHDETLDRTTSGTGKVCDATLAEIRSLRMKDGLGNMTEFTVPTVEEALRLAKGRIMLNLDKADVYLDEVYALLIKTDTVNQTILKSSTSFTELRQKYGDLVDRVLFMPVFDITAKTTEEDIRACFAPHHDLYEINFEVEEKDKLRLIKELAAESSAVLWVNTIWPTTCAGHSDDHALKNRESTWRYVVDVIGAGILQTDRPQMVLTYLKEIGKR</sequence>
<dbReference type="GO" id="GO:0070291">
    <property type="term" value="P:N-acylethanolamine metabolic process"/>
    <property type="evidence" value="ECO:0007669"/>
    <property type="project" value="TreeGrafter"/>
</dbReference>
<dbReference type="AlphaFoldDB" id="A0A7G2C1V8"/>
<dbReference type="Gene3D" id="3.20.20.190">
    <property type="entry name" value="Phosphatidylinositol (PI) phosphodiesterase"/>
    <property type="match status" value="1"/>
</dbReference>
<organism evidence="2 3">
    <name type="scientific">Angomonas deanei</name>
    <dbReference type="NCBI Taxonomy" id="59799"/>
    <lineage>
        <taxon>Eukaryota</taxon>
        <taxon>Discoba</taxon>
        <taxon>Euglenozoa</taxon>
        <taxon>Kinetoplastea</taxon>
        <taxon>Metakinetoplastina</taxon>
        <taxon>Trypanosomatida</taxon>
        <taxon>Trypanosomatidae</taxon>
        <taxon>Strigomonadinae</taxon>
        <taxon>Angomonas</taxon>
    </lineage>
</organism>
<dbReference type="PROSITE" id="PS50007">
    <property type="entry name" value="PIPLC_X_DOMAIN"/>
    <property type="match status" value="1"/>
</dbReference>
<dbReference type="Proteomes" id="UP000515908">
    <property type="component" value="Chromosome 01"/>
</dbReference>
<dbReference type="VEuPathDB" id="TriTrypDB:ADEAN_000064800"/>
<dbReference type="SUPFAM" id="SSF51695">
    <property type="entry name" value="PLC-like phosphodiesterases"/>
    <property type="match status" value="1"/>
</dbReference>
<accession>A0A7G2C1V8</accession>
<dbReference type="PANTHER" id="PTHR46320:SF1">
    <property type="entry name" value="GLYCEROPHOSPHODIESTER PHOSPHODIESTERASE 1"/>
    <property type="match status" value="1"/>
</dbReference>
<name>A0A7G2C1V8_9TRYP</name>
<protein>
    <recommendedName>
        <fullName evidence="1">GP-PDE domain-containing protein</fullName>
    </recommendedName>
</protein>
<dbReference type="PROSITE" id="PS51704">
    <property type="entry name" value="GP_PDE"/>
    <property type="match status" value="1"/>
</dbReference>
<dbReference type="GO" id="GO:0006644">
    <property type="term" value="P:phospholipid metabolic process"/>
    <property type="evidence" value="ECO:0007669"/>
    <property type="project" value="TreeGrafter"/>
</dbReference>
<dbReference type="InterPro" id="IPR017946">
    <property type="entry name" value="PLC-like_Pdiesterase_TIM-brl"/>
</dbReference>
<gene>
    <name evidence="2" type="ORF">ADEAN_000064800</name>
</gene>
<dbReference type="Pfam" id="PF03009">
    <property type="entry name" value="GDPD"/>
    <property type="match status" value="1"/>
</dbReference>
<evidence type="ECO:0000313" key="3">
    <source>
        <dbReference type="Proteomes" id="UP000515908"/>
    </source>
</evidence>
<dbReference type="InterPro" id="IPR032160">
    <property type="entry name" value="DUF4996"/>
</dbReference>
<feature type="domain" description="GP-PDE" evidence="1">
    <location>
        <begin position="94"/>
        <end position="347"/>
    </location>
</feature>
<dbReference type="InterPro" id="IPR030395">
    <property type="entry name" value="GP_PDE_dom"/>
</dbReference>
<proteinExistence type="predicted"/>
<evidence type="ECO:0000259" key="1">
    <source>
        <dbReference type="PROSITE" id="PS51704"/>
    </source>
</evidence>
<dbReference type="PANTHER" id="PTHR46320">
    <property type="entry name" value="GLYCEROPHOSPHODIESTER PHOSPHODIESTERASE 1"/>
    <property type="match status" value="1"/>
</dbReference>
<keyword evidence="3" id="KW-1185">Reference proteome</keyword>
<dbReference type="EMBL" id="LR877145">
    <property type="protein sequence ID" value="CAD2213211.1"/>
    <property type="molecule type" value="Genomic_DNA"/>
</dbReference>
<dbReference type="CDD" id="cd08566">
    <property type="entry name" value="GDPD_AtGDE_like"/>
    <property type="match status" value="1"/>
</dbReference>
<dbReference type="Pfam" id="PF16387">
    <property type="entry name" value="DUF4996"/>
    <property type="match status" value="1"/>
</dbReference>
<evidence type="ECO:0000313" key="2">
    <source>
        <dbReference type="EMBL" id="CAD2213211.1"/>
    </source>
</evidence>
<dbReference type="GO" id="GO:0005886">
    <property type="term" value="C:plasma membrane"/>
    <property type="evidence" value="ECO:0007669"/>
    <property type="project" value="TreeGrafter"/>
</dbReference>